<protein>
    <recommendedName>
        <fullName evidence="13">Hexosyltransferase</fullName>
        <ecNumber evidence="13">2.4.1.-</ecNumber>
    </recommendedName>
</protein>
<comment type="similarity">
    <text evidence="3 13">Belongs to the glycosyltransferase 8 family.</text>
</comment>
<gene>
    <name evidence="15" type="primary">LOC111290480</name>
</gene>
<evidence type="ECO:0000256" key="9">
    <source>
        <dbReference type="ARBA" id="ARBA00023034"/>
    </source>
</evidence>
<evidence type="ECO:0000256" key="2">
    <source>
        <dbReference type="ARBA" id="ARBA00004877"/>
    </source>
</evidence>
<dbReference type="GO" id="GO:0045489">
    <property type="term" value="P:pectin biosynthetic process"/>
    <property type="evidence" value="ECO:0007669"/>
    <property type="project" value="UniProtKB-UniPathway"/>
</dbReference>
<organism evidence="14 15">
    <name type="scientific">Durio zibethinus</name>
    <name type="common">Durian</name>
    <dbReference type="NCBI Taxonomy" id="66656"/>
    <lineage>
        <taxon>Eukaryota</taxon>
        <taxon>Viridiplantae</taxon>
        <taxon>Streptophyta</taxon>
        <taxon>Embryophyta</taxon>
        <taxon>Tracheophyta</taxon>
        <taxon>Spermatophyta</taxon>
        <taxon>Magnoliopsida</taxon>
        <taxon>eudicotyledons</taxon>
        <taxon>Gunneridae</taxon>
        <taxon>Pentapetalae</taxon>
        <taxon>rosids</taxon>
        <taxon>malvids</taxon>
        <taxon>Malvales</taxon>
        <taxon>Malvaceae</taxon>
        <taxon>Helicteroideae</taxon>
        <taxon>Durio</taxon>
    </lineage>
</organism>
<evidence type="ECO:0000256" key="5">
    <source>
        <dbReference type="ARBA" id="ARBA00022679"/>
    </source>
</evidence>
<keyword evidence="14" id="KW-1185">Reference proteome</keyword>
<dbReference type="PANTHER" id="PTHR32116:SF20">
    <property type="entry name" value="HEXOSYLTRANSFERASE GAUT11"/>
    <property type="match status" value="1"/>
</dbReference>
<dbReference type="Gene3D" id="3.90.550.10">
    <property type="entry name" value="Spore Coat Polysaccharide Biosynthesis Protein SpsA, Chain A"/>
    <property type="match status" value="1"/>
</dbReference>
<keyword evidence="7" id="KW-0735">Signal-anchor</keyword>
<evidence type="ECO:0000256" key="7">
    <source>
        <dbReference type="ARBA" id="ARBA00022968"/>
    </source>
</evidence>
<dbReference type="InterPro" id="IPR029993">
    <property type="entry name" value="GAUT"/>
</dbReference>
<reference evidence="15" key="1">
    <citation type="submission" date="2025-08" db="UniProtKB">
        <authorList>
            <consortium name="RefSeq"/>
        </authorList>
    </citation>
    <scope>IDENTIFICATION</scope>
    <source>
        <tissue evidence="15">Fruit stalk</tissue>
    </source>
</reference>
<keyword evidence="11" id="KW-0325">Glycoprotein</keyword>
<dbReference type="KEGG" id="dzi:111290480"/>
<keyword evidence="6 13" id="KW-0812">Transmembrane</keyword>
<feature type="transmembrane region" description="Helical" evidence="13">
    <location>
        <begin position="16"/>
        <end position="37"/>
    </location>
</feature>
<evidence type="ECO:0000256" key="12">
    <source>
        <dbReference type="ARBA" id="ARBA00023316"/>
    </source>
</evidence>
<evidence type="ECO:0000256" key="3">
    <source>
        <dbReference type="ARBA" id="ARBA00006351"/>
    </source>
</evidence>
<dbReference type="Pfam" id="PF25557">
    <property type="entry name" value="GAUT_1"/>
    <property type="match status" value="1"/>
</dbReference>
<dbReference type="Proteomes" id="UP000515121">
    <property type="component" value="Unplaced"/>
</dbReference>
<evidence type="ECO:0000313" key="15">
    <source>
        <dbReference type="RefSeq" id="XP_022737534.1"/>
    </source>
</evidence>
<evidence type="ECO:0000256" key="10">
    <source>
        <dbReference type="ARBA" id="ARBA00023136"/>
    </source>
</evidence>
<dbReference type="Pfam" id="PF01501">
    <property type="entry name" value="Glyco_transf_8"/>
    <property type="match status" value="1"/>
</dbReference>
<evidence type="ECO:0000256" key="11">
    <source>
        <dbReference type="ARBA" id="ARBA00023180"/>
    </source>
</evidence>
<keyword evidence="4 13" id="KW-0328">Glycosyltransferase</keyword>
<keyword evidence="8 13" id="KW-1133">Transmembrane helix</keyword>
<dbReference type="PANTHER" id="PTHR32116">
    <property type="entry name" value="GALACTURONOSYLTRANSFERASE 4-RELATED"/>
    <property type="match status" value="1"/>
</dbReference>
<evidence type="ECO:0000256" key="8">
    <source>
        <dbReference type="ARBA" id="ARBA00022989"/>
    </source>
</evidence>
<dbReference type="InterPro" id="IPR002495">
    <property type="entry name" value="Glyco_trans_8"/>
</dbReference>
<dbReference type="UniPathway" id="UPA00845"/>
<evidence type="ECO:0000256" key="6">
    <source>
        <dbReference type="ARBA" id="ARBA00022692"/>
    </source>
</evidence>
<dbReference type="EC" id="2.4.1.-" evidence="13"/>
<dbReference type="FunFam" id="3.90.550.10:FF:000056">
    <property type="entry name" value="Hexosyltransferase"/>
    <property type="match status" value="1"/>
</dbReference>
<dbReference type="AlphaFoldDB" id="A0A6P5YAL3"/>
<dbReference type="OrthoDB" id="411524at2759"/>
<name>A0A6P5YAL3_DURZI</name>
<comment type="subcellular location">
    <subcellularLocation>
        <location evidence="1 13">Golgi apparatus membrane</location>
        <topology evidence="1 13">Single-pass type II membrane protein</topology>
    </subcellularLocation>
</comment>
<dbReference type="SUPFAM" id="SSF53448">
    <property type="entry name" value="Nucleotide-diphospho-sugar transferases"/>
    <property type="match status" value="1"/>
</dbReference>
<evidence type="ECO:0000256" key="4">
    <source>
        <dbReference type="ARBA" id="ARBA00022676"/>
    </source>
</evidence>
<accession>A0A6P5YAL3</accession>
<evidence type="ECO:0000313" key="14">
    <source>
        <dbReference type="Proteomes" id="UP000515121"/>
    </source>
</evidence>
<dbReference type="RefSeq" id="XP_022737534.1">
    <property type="nucleotide sequence ID" value="XM_022881799.1"/>
</dbReference>
<keyword evidence="12 13" id="KW-0961">Cell wall biogenesis/degradation</keyword>
<sequence length="535" mass="61611">MRRRAADYRRPVRRRFSHWICALLGLFVVAVLVLFVVHHNHHEDRVEHSVHAEESRMEQLVHENLNFTEEILSATSYSRQLAEQMTLAKAYVIIAKEHNNLHLAWDLSSKIQSCKLLLSKTAMRGQPIALEEAEPIISSLSSLIYKAQDAHYDIATAIVTMKAHIQALEERANAATVQSTVFGQLVAEAFPRSLHCLIVKLSADWLKRLPVQDLANEQRNFPRLVDNNLYHFCIFSDNVLATSVVVNSTISNADHPKQMVFHIITNGISYGAMQAWFLSNDFKGSTIEVQNIEELSWLNASYSLVVKQLIDVDSQAYYFDENQDLKVEPKLRNPKYISLLNHLRFYIPEIYPQLEKIIFLDDDVVVQKDITPLFSMDLHGNVNGAVETCLEAFHRYYKYLNFSNPIISSKFDPQACGWAFGMNVFDLIAWRKANVTARYHYWQEQNADRTLWKLGTLPPGLLAFYGLTEPLDRRWHVLGLGYDFNIDNRLIESAAVVHFNGNMKPWLKQAIGRYKPLWETYINLSHPYLQDCVTS</sequence>
<dbReference type="GeneID" id="111290480"/>
<evidence type="ECO:0000256" key="1">
    <source>
        <dbReference type="ARBA" id="ARBA00004323"/>
    </source>
</evidence>
<keyword evidence="9 13" id="KW-0333">Golgi apparatus</keyword>
<proteinExistence type="inferred from homology"/>
<dbReference type="GO" id="GO:0071555">
    <property type="term" value="P:cell wall organization"/>
    <property type="evidence" value="ECO:0007669"/>
    <property type="project" value="UniProtKB-KW"/>
</dbReference>
<dbReference type="CDD" id="cd06429">
    <property type="entry name" value="GT8_like_1"/>
    <property type="match status" value="1"/>
</dbReference>
<dbReference type="GO" id="GO:0047262">
    <property type="term" value="F:polygalacturonate 4-alpha-galacturonosyltransferase activity"/>
    <property type="evidence" value="ECO:0007669"/>
    <property type="project" value="InterPro"/>
</dbReference>
<comment type="pathway">
    <text evidence="2 13">Glycan metabolism; pectin biosynthesis.</text>
</comment>
<keyword evidence="5" id="KW-0808">Transferase</keyword>
<keyword evidence="10 13" id="KW-0472">Membrane</keyword>
<evidence type="ECO:0000256" key="13">
    <source>
        <dbReference type="RuleBase" id="RU362027"/>
    </source>
</evidence>
<dbReference type="InterPro" id="IPR029044">
    <property type="entry name" value="Nucleotide-diphossugar_trans"/>
</dbReference>
<dbReference type="GO" id="GO:0000139">
    <property type="term" value="C:Golgi membrane"/>
    <property type="evidence" value="ECO:0007669"/>
    <property type="project" value="UniProtKB-SubCell"/>
</dbReference>